<gene>
    <name evidence="3" type="ORF">J0S82_009362</name>
</gene>
<accession>A0A8J6DH29</accession>
<feature type="compositionally biased region" description="Basic and acidic residues" evidence="1">
    <location>
        <begin position="118"/>
        <end position="128"/>
    </location>
</feature>
<evidence type="ECO:0000256" key="2">
    <source>
        <dbReference type="SAM" id="SignalP"/>
    </source>
</evidence>
<organism evidence="3 4">
    <name type="scientific">Galemys pyrenaicus</name>
    <name type="common">Iberian desman</name>
    <name type="synonym">Pyrenean desman</name>
    <dbReference type="NCBI Taxonomy" id="202257"/>
    <lineage>
        <taxon>Eukaryota</taxon>
        <taxon>Metazoa</taxon>
        <taxon>Chordata</taxon>
        <taxon>Craniata</taxon>
        <taxon>Vertebrata</taxon>
        <taxon>Euteleostomi</taxon>
        <taxon>Mammalia</taxon>
        <taxon>Eutheria</taxon>
        <taxon>Laurasiatheria</taxon>
        <taxon>Eulipotyphla</taxon>
        <taxon>Talpidae</taxon>
        <taxon>Galemys</taxon>
    </lineage>
</organism>
<name>A0A8J6DH29_GALPY</name>
<dbReference type="Pfam" id="PF04360">
    <property type="entry name" value="Serglycin"/>
    <property type="match status" value="1"/>
</dbReference>
<feature type="region of interest" description="Disordered" evidence="1">
    <location>
        <begin position="79"/>
        <end position="128"/>
    </location>
</feature>
<feature type="non-terminal residue" evidence="3">
    <location>
        <position position="128"/>
    </location>
</feature>
<comment type="caution">
    <text evidence="3">The sequence shown here is derived from an EMBL/GenBank/DDBJ whole genome shotgun (WGS) entry which is preliminary data.</text>
</comment>
<proteinExistence type="predicted"/>
<dbReference type="OrthoDB" id="9884289at2759"/>
<evidence type="ECO:0000313" key="3">
    <source>
        <dbReference type="EMBL" id="KAG8507410.1"/>
    </source>
</evidence>
<dbReference type="Proteomes" id="UP000700334">
    <property type="component" value="Unassembled WGS sequence"/>
</dbReference>
<reference evidence="3" key="1">
    <citation type="journal article" date="2021" name="Evol. Appl.">
        <title>The genome of the Pyrenean desman and the effects of bottlenecks and inbreeding on the genomic landscape of an endangered species.</title>
        <authorList>
            <person name="Escoda L."/>
            <person name="Castresana J."/>
        </authorList>
    </citation>
    <scope>NUCLEOTIDE SEQUENCE</scope>
    <source>
        <strain evidence="3">IBE-C5619</strain>
    </source>
</reference>
<dbReference type="EMBL" id="JAGFMF010012105">
    <property type="protein sequence ID" value="KAG8507410.1"/>
    <property type="molecule type" value="Genomic_DNA"/>
</dbReference>
<keyword evidence="2" id="KW-0732">Signal</keyword>
<evidence type="ECO:0000256" key="1">
    <source>
        <dbReference type="SAM" id="MobiDB-lite"/>
    </source>
</evidence>
<sequence length="128" mass="14199">RLVLALALVLALDSSVRGFPARRATYEWVRCTPDSNSANCINEKGSSFELLPDESNKIFPLRTDPFKLMRSQNLNDAFPLSEDFSGSGSGSGSGPENAFLTDIEQEYQPIDENQAPDNDFRSLERNLP</sequence>
<feature type="non-terminal residue" evidence="3">
    <location>
        <position position="1"/>
    </location>
</feature>
<keyword evidence="4" id="KW-1185">Reference proteome</keyword>
<feature type="chain" id="PRO_5035239527" evidence="2">
    <location>
        <begin position="19"/>
        <end position="128"/>
    </location>
</feature>
<dbReference type="InterPro" id="IPR007455">
    <property type="entry name" value="Serglycin"/>
</dbReference>
<evidence type="ECO:0000313" key="4">
    <source>
        <dbReference type="Proteomes" id="UP000700334"/>
    </source>
</evidence>
<dbReference type="AlphaFoldDB" id="A0A8J6DH29"/>
<feature type="signal peptide" evidence="2">
    <location>
        <begin position="1"/>
        <end position="18"/>
    </location>
</feature>
<protein>
    <submittedName>
        <fullName evidence="3">Serglycin</fullName>
    </submittedName>
</protein>